<evidence type="ECO:0000256" key="1">
    <source>
        <dbReference type="SAM" id="Phobius"/>
    </source>
</evidence>
<reference evidence="2 3" key="1">
    <citation type="submission" date="2018-07" db="EMBL/GenBank/DDBJ databases">
        <title>Genome sequences of Haloplanus sp. CBA1112.</title>
        <authorList>
            <person name="Kim Y.B."/>
            <person name="Roh S.W."/>
        </authorList>
    </citation>
    <scope>NUCLEOTIDE SEQUENCE [LARGE SCALE GENOMIC DNA]</scope>
    <source>
        <strain evidence="2 3">CBA1112</strain>
        <plasmid evidence="3">pcba1112-02</plasmid>
    </source>
</reference>
<feature type="transmembrane region" description="Helical" evidence="1">
    <location>
        <begin position="20"/>
        <end position="41"/>
    </location>
</feature>
<dbReference type="EMBL" id="CP031149">
    <property type="protein sequence ID" value="AXG11976.1"/>
    <property type="molecule type" value="Genomic_DNA"/>
</dbReference>
<keyword evidence="2" id="KW-0614">Plasmid</keyword>
<dbReference type="AlphaFoldDB" id="A0A345EIF4"/>
<name>A0A345EIF4_9EURY</name>
<organism evidence="2 3">
    <name type="scientific">Haloplanus rubicundus</name>
    <dbReference type="NCBI Taxonomy" id="1547898"/>
    <lineage>
        <taxon>Archaea</taxon>
        <taxon>Methanobacteriati</taxon>
        <taxon>Methanobacteriota</taxon>
        <taxon>Stenosarchaea group</taxon>
        <taxon>Halobacteria</taxon>
        <taxon>Halobacteriales</taxon>
        <taxon>Haloferacaceae</taxon>
        <taxon>Haloplanus</taxon>
    </lineage>
</organism>
<keyword evidence="1" id="KW-1133">Transmembrane helix</keyword>
<evidence type="ECO:0000313" key="3">
    <source>
        <dbReference type="Proteomes" id="UP000252985"/>
    </source>
</evidence>
<keyword evidence="1" id="KW-0472">Membrane</keyword>
<accession>A0A345EIF4</accession>
<proteinExistence type="predicted"/>
<keyword evidence="1" id="KW-0812">Transmembrane</keyword>
<dbReference type="Proteomes" id="UP000252985">
    <property type="component" value="Plasmid pCBA1112-02"/>
</dbReference>
<gene>
    <name evidence="2" type="ORF">DU484_18895</name>
</gene>
<sequence length="102" mass="11339">MEYVDDLVRLYHIFRPAVVAHLNISIVGEIVFWTAFLYPIIGEQGVFQTNPTFGSRVGMSTLIIFGNDGVAYISDDSGSMAVKLRVKFRRINGHTVVSNVCS</sequence>
<protein>
    <submittedName>
        <fullName evidence="2">Uncharacterized protein</fullName>
    </submittedName>
</protein>
<dbReference type="KEGG" id="haq:DU484_18895"/>
<geneLocation type="plasmid" evidence="3">
    <name>pcba1112-02</name>
</geneLocation>
<evidence type="ECO:0000313" key="2">
    <source>
        <dbReference type="EMBL" id="AXG11976.1"/>
    </source>
</evidence>